<dbReference type="SMART" id="SM00894">
    <property type="entry name" value="Excalibur"/>
    <property type="match status" value="1"/>
</dbReference>
<feature type="region of interest" description="Disordered" evidence="1">
    <location>
        <begin position="24"/>
        <end position="162"/>
    </location>
</feature>
<protein>
    <submittedName>
        <fullName evidence="4">Excalibur calcium-binding domain-containing protein</fullName>
    </submittedName>
</protein>
<feature type="compositionally biased region" description="Pro residues" evidence="1">
    <location>
        <begin position="64"/>
        <end position="73"/>
    </location>
</feature>
<feature type="compositionally biased region" description="Low complexity" evidence="1">
    <location>
        <begin position="121"/>
        <end position="130"/>
    </location>
</feature>
<evidence type="ECO:0000256" key="1">
    <source>
        <dbReference type="SAM" id="MobiDB-lite"/>
    </source>
</evidence>
<feature type="signal peptide" evidence="2">
    <location>
        <begin position="1"/>
        <end position="24"/>
    </location>
</feature>
<dbReference type="PROSITE" id="PS51257">
    <property type="entry name" value="PROKAR_LIPOPROTEIN"/>
    <property type="match status" value="1"/>
</dbReference>
<proteinExistence type="predicted"/>
<feature type="compositionally biased region" description="Basic and acidic residues" evidence="1">
    <location>
        <begin position="198"/>
        <end position="209"/>
    </location>
</feature>
<comment type="caution">
    <text evidence="4">The sequence shown here is derived from an EMBL/GenBank/DDBJ whole genome shotgun (WGS) entry which is preliminary data.</text>
</comment>
<sequence>MSKQRGGLSAARCGAALILAAALAGCSTPEKTTVTQTTRTTAPAAPPADALNTTAQPGAAKAPAPAPADPAPAPATSLDSPPQEAESAATGPAATGPVATEPAATSPANSPAKVPEPAPQPASEAGAEAPAPAPDAVSNRSAPAPATPEPEQPSAAATTEVLDDPVDYYAQEGAELDPQNVHFSSCDEARGRGYSYMREGEPGYDRALDPDGDGLACDQ</sequence>
<evidence type="ECO:0000259" key="3">
    <source>
        <dbReference type="SMART" id="SM00894"/>
    </source>
</evidence>
<dbReference type="InterPro" id="IPR008613">
    <property type="entry name" value="Excalibur_Ca-bd_domain"/>
</dbReference>
<organism evidence="4 5">
    <name type="scientific">Deinococcus lacus</name>
    <dbReference type="NCBI Taxonomy" id="392561"/>
    <lineage>
        <taxon>Bacteria</taxon>
        <taxon>Thermotogati</taxon>
        <taxon>Deinococcota</taxon>
        <taxon>Deinococci</taxon>
        <taxon>Deinococcales</taxon>
        <taxon>Deinococcaceae</taxon>
        <taxon>Deinococcus</taxon>
    </lineage>
</organism>
<feature type="compositionally biased region" description="Low complexity" evidence="1">
    <location>
        <begin position="24"/>
        <end position="63"/>
    </location>
</feature>
<gene>
    <name evidence="4" type="ORF">ACFP81_10830</name>
</gene>
<feature type="compositionally biased region" description="Low complexity" evidence="1">
    <location>
        <begin position="84"/>
        <end position="105"/>
    </location>
</feature>
<name>A0ABW1YEJ3_9DEIO</name>
<keyword evidence="5" id="KW-1185">Reference proteome</keyword>
<feature type="domain" description="Excalibur calcium-binding" evidence="3">
    <location>
        <begin position="182"/>
        <end position="218"/>
    </location>
</feature>
<dbReference type="EMBL" id="JBHSWD010000001">
    <property type="protein sequence ID" value="MFC6592443.1"/>
    <property type="molecule type" value="Genomic_DNA"/>
</dbReference>
<evidence type="ECO:0000313" key="4">
    <source>
        <dbReference type="EMBL" id="MFC6592443.1"/>
    </source>
</evidence>
<evidence type="ECO:0000313" key="5">
    <source>
        <dbReference type="Proteomes" id="UP001596297"/>
    </source>
</evidence>
<dbReference type="RefSeq" id="WP_380083475.1">
    <property type="nucleotide sequence ID" value="NZ_JBHSWD010000001.1"/>
</dbReference>
<accession>A0ABW1YEJ3</accession>
<evidence type="ECO:0000256" key="2">
    <source>
        <dbReference type="SAM" id="SignalP"/>
    </source>
</evidence>
<feature type="chain" id="PRO_5047304543" evidence="2">
    <location>
        <begin position="25"/>
        <end position="219"/>
    </location>
</feature>
<keyword evidence="2" id="KW-0732">Signal</keyword>
<reference evidence="5" key="1">
    <citation type="journal article" date="2019" name="Int. J. Syst. Evol. Microbiol.">
        <title>The Global Catalogue of Microorganisms (GCM) 10K type strain sequencing project: providing services to taxonomists for standard genome sequencing and annotation.</title>
        <authorList>
            <consortium name="The Broad Institute Genomics Platform"/>
            <consortium name="The Broad Institute Genome Sequencing Center for Infectious Disease"/>
            <person name="Wu L."/>
            <person name="Ma J."/>
        </authorList>
    </citation>
    <scope>NUCLEOTIDE SEQUENCE [LARGE SCALE GENOMIC DNA]</scope>
    <source>
        <strain evidence="5">CGMCC 1.15772</strain>
    </source>
</reference>
<feature type="region of interest" description="Disordered" evidence="1">
    <location>
        <begin position="194"/>
        <end position="219"/>
    </location>
</feature>
<dbReference type="Proteomes" id="UP001596297">
    <property type="component" value="Unassembled WGS sequence"/>
</dbReference>
<dbReference type="Pfam" id="PF05901">
    <property type="entry name" value="Excalibur"/>
    <property type="match status" value="1"/>
</dbReference>